<keyword evidence="4 7" id="KW-0472">Membrane</keyword>
<proteinExistence type="inferred from homology"/>
<protein>
    <recommendedName>
        <fullName evidence="10">Aquaporin-like protein</fullName>
    </recommendedName>
</protein>
<dbReference type="Gene3D" id="3.30.200.20">
    <property type="entry name" value="Phosphorylase Kinase, domain 1"/>
    <property type="match status" value="1"/>
</dbReference>
<keyword evidence="9" id="KW-1185">Reference proteome</keyword>
<sequence>MGITNRRKQSQGGDVEARSSSEPLAAPGPHYECTTQPFAGRLGANQASVVEPITSSDEHLLKHQPDATPHMSFWELMDMRPIKNINLWKAAFIEGVGTLLQVYITIWASTSPDILPVAPSRQLGNFDNAAFLGPLVGGITNIIFVTLFITSFGAVSGAHFNPLITFGTFCARLCSLPRLILYVAAQIGGAALAGLLVRASWGSRDFKVGGCWLFTNIVPPREIFVIELVSSTLLLFLAFGVGLDPRQAKIVGPALGPFLVGLSAGVLSFSSAFTRYGYGGAGLNPARCMGAFVGSRFPGWHWVHWTLQSQITIYMYTFLFLFYNCPQEYIATPSIMSRPKPATESKATVMPPPPPPPDATDRGDFVDSEDEHKFDEVAEDPAHYARGSYYPICIGNVLAGRYRIVHKLDHGGFSVVWMAHDMHCKKDVALKITIPGDS</sequence>
<dbReference type="OrthoDB" id="3222at2759"/>
<dbReference type="PANTHER" id="PTHR47002:SF2">
    <property type="entry name" value="AQUAPORIN AQPAE.A-LIKE"/>
    <property type="match status" value="1"/>
</dbReference>
<dbReference type="SUPFAM" id="SSF81338">
    <property type="entry name" value="Aquaporin-like"/>
    <property type="match status" value="1"/>
</dbReference>
<feature type="transmembrane region" description="Helical" evidence="7">
    <location>
        <begin position="302"/>
        <end position="323"/>
    </location>
</feature>
<dbReference type="GO" id="GO:0016020">
    <property type="term" value="C:membrane"/>
    <property type="evidence" value="ECO:0007669"/>
    <property type="project" value="UniProtKB-SubCell"/>
</dbReference>
<evidence type="ECO:0000256" key="5">
    <source>
        <dbReference type="RuleBase" id="RU000477"/>
    </source>
</evidence>
<evidence type="ECO:0000256" key="1">
    <source>
        <dbReference type="ARBA" id="ARBA00004141"/>
    </source>
</evidence>
<dbReference type="SUPFAM" id="SSF56112">
    <property type="entry name" value="Protein kinase-like (PK-like)"/>
    <property type="match status" value="1"/>
</dbReference>
<dbReference type="GO" id="GO:0015267">
    <property type="term" value="F:channel activity"/>
    <property type="evidence" value="ECO:0007669"/>
    <property type="project" value="InterPro"/>
</dbReference>
<dbReference type="PANTHER" id="PTHR47002">
    <property type="entry name" value="AQUAPORIN-LIKE"/>
    <property type="match status" value="1"/>
</dbReference>
<comment type="subcellular location">
    <subcellularLocation>
        <location evidence="1">Membrane</location>
        <topology evidence="1">Multi-pass membrane protein</topology>
    </subcellularLocation>
</comment>
<feature type="transmembrane region" description="Helical" evidence="7">
    <location>
        <begin position="87"/>
        <end position="109"/>
    </location>
</feature>
<keyword evidence="5" id="KW-0813">Transport</keyword>
<organism evidence="8 9">
    <name type="scientific">Fusarium austroafricanum</name>
    <dbReference type="NCBI Taxonomy" id="2364996"/>
    <lineage>
        <taxon>Eukaryota</taxon>
        <taxon>Fungi</taxon>
        <taxon>Dikarya</taxon>
        <taxon>Ascomycota</taxon>
        <taxon>Pezizomycotina</taxon>
        <taxon>Sordariomycetes</taxon>
        <taxon>Hypocreomycetidae</taxon>
        <taxon>Hypocreales</taxon>
        <taxon>Nectriaceae</taxon>
        <taxon>Fusarium</taxon>
        <taxon>Fusarium concolor species complex</taxon>
    </lineage>
</organism>
<keyword evidence="2 5" id="KW-0812">Transmembrane</keyword>
<evidence type="ECO:0000256" key="3">
    <source>
        <dbReference type="ARBA" id="ARBA00022989"/>
    </source>
</evidence>
<accession>A0A8H4NYK4</accession>
<reference evidence="8" key="1">
    <citation type="submission" date="2020-01" db="EMBL/GenBank/DDBJ databases">
        <title>Identification and distribution of gene clusters putatively required for synthesis of sphingolipid metabolism inhibitors in phylogenetically diverse species of the filamentous fungus Fusarium.</title>
        <authorList>
            <person name="Kim H.-S."/>
            <person name="Busman M."/>
            <person name="Brown D.W."/>
            <person name="Divon H."/>
            <person name="Uhlig S."/>
            <person name="Proctor R.H."/>
        </authorList>
    </citation>
    <scope>NUCLEOTIDE SEQUENCE</scope>
    <source>
        <strain evidence="8">NRRL 53441</strain>
    </source>
</reference>
<feature type="transmembrane region" description="Helical" evidence="7">
    <location>
        <begin position="250"/>
        <end position="273"/>
    </location>
</feature>
<keyword evidence="3 7" id="KW-1133">Transmembrane helix</keyword>
<feature type="region of interest" description="Disordered" evidence="6">
    <location>
        <begin position="1"/>
        <end position="31"/>
    </location>
</feature>
<dbReference type="Proteomes" id="UP000605986">
    <property type="component" value="Unassembled WGS sequence"/>
</dbReference>
<evidence type="ECO:0000313" key="9">
    <source>
        <dbReference type="Proteomes" id="UP000605986"/>
    </source>
</evidence>
<evidence type="ECO:0000256" key="6">
    <source>
        <dbReference type="SAM" id="MobiDB-lite"/>
    </source>
</evidence>
<dbReference type="InterPro" id="IPR023271">
    <property type="entry name" value="Aquaporin-like"/>
</dbReference>
<evidence type="ECO:0000256" key="2">
    <source>
        <dbReference type="ARBA" id="ARBA00022692"/>
    </source>
</evidence>
<gene>
    <name evidence="8" type="ORF">F53441_11765</name>
</gene>
<dbReference type="AlphaFoldDB" id="A0A8H4NYK4"/>
<evidence type="ECO:0000313" key="8">
    <source>
        <dbReference type="EMBL" id="KAF4442337.1"/>
    </source>
</evidence>
<evidence type="ECO:0008006" key="10">
    <source>
        <dbReference type="Google" id="ProtNLM"/>
    </source>
</evidence>
<feature type="transmembrane region" description="Helical" evidence="7">
    <location>
        <begin position="129"/>
        <end position="158"/>
    </location>
</feature>
<evidence type="ECO:0000256" key="4">
    <source>
        <dbReference type="ARBA" id="ARBA00023136"/>
    </source>
</evidence>
<evidence type="ECO:0000256" key="7">
    <source>
        <dbReference type="SAM" id="Phobius"/>
    </source>
</evidence>
<comment type="caution">
    <text evidence="8">The sequence shown here is derived from an EMBL/GenBank/DDBJ whole genome shotgun (WGS) entry which is preliminary data.</text>
</comment>
<name>A0A8H4NYK4_9HYPO</name>
<dbReference type="InterPro" id="IPR000425">
    <property type="entry name" value="MIP"/>
</dbReference>
<dbReference type="Pfam" id="PF00230">
    <property type="entry name" value="MIP"/>
    <property type="match status" value="1"/>
</dbReference>
<dbReference type="Gene3D" id="1.20.1080.10">
    <property type="entry name" value="Glycerol uptake facilitator protein"/>
    <property type="match status" value="1"/>
</dbReference>
<dbReference type="PRINTS" id="PR00783">
    <property type="entry name" value="MINTRINSICP"/>
</dbReference>
<feature type="region of interest" description="Disordered" evidence="6">
    <location>
        <begin position="341"/>
        <end position="366"/>
    </location>
</feature>
<dbReference type="InterPro" id="IPR011009">
    <property type="entry name" value="Kinase-like_dom_sf"/>
</dbReference>
<feature type="transmembrane region" description="Helical" evidence="7">
    <location>
        <begin position="179"/>
        <end position="197"/>
    </location>
</feature>
<comment type="similarity">
    <text evidence="5">Belongs to the MIP/aquaporin (TC 1.A.8) family.</text>
</comment>
<dbReference type="EMBL" id="JAADJG010000600">
    <property type="protein sequence ID" value="KAF4442337.1"/>
    <property type="molecule type" value="Genomic_DNA"/>
</dbReference>
<feature type="transmembrane region" description="Helical" evidence="7">
    <location>
        <begin position="223"/>
        <end position="243"/>
    </location>
</feature>